<accession>A0A9Q8QA63</accession>
<keyword evidence="2" id="KW-1185">Reference proteome</keyword>
<evidence type="ECO:0000313" key="2">
    <source>
        <dbReference type="Proteomes" id="UP000829364"/>
    </source>
</evidence>
<dbReference type="Proteomes" id="UP000829364">
    <property type="component" value="Chromosome 2"/>
</dbReference>
<dbReference type="RefSeq" id="XP_047838795.1">
    <property type="nucleotide sequence ID" value="XM_047982827.1"/>
</dbReference>
<organism evidence="1 2">
    <name type="scientific">Purpureocillium takamizusanense</name>
    <dbReference type="NCBI Taxonomy" id="2060973"/>
    <lineage>
        <taxon>Eukaryota</taxon>
        <taxon>Fungi</taxon>
        <taxon>Dikarya</taxon>
        <taxon>Ascomycota</taxon>
        <taxon>Pezizomycotina</taxon>
        <taxon>Sordariomycetes</taxon>
        <taxon>Hypocreomycetidae</taxon>
        <taxon>Hypocreales</taxon>
        <taxon>Ophiocordycipitaceae</taxon>
        <taxon>Purpureocillium</taxon>
    </lineage>
</organism>
<dbReference type="AlphaFoldDB" id="A0A9Q8QA63"/>
<gene>
    <name evidence="1" type="ORF">JDV02_001857</name>
</gene>
<name>A0A9Q8QA63_9HYPO</name>
<evidence type="ECO:0000313" key="1">
    <source>
        <dbReference type="EMBL" id="UNI15314.1"/>
    </source>
</evidence>
<sequence length="112" mass="11855">MHSTILAAVQGRRTQQSSSASQRIIAATLGGLGLTGRRAPSSSSSAAFIAQRSPFLVRRQGHARRRGGVCLSVSLKIASHRLRYWILALASSRLLSTGFSCGSFRGADDVLG</sequence>
<proteinExistence type="predicted"/>
<reference evidence="1" key="1">
    <citation type="submission" date="2021-11" db="EMBL/GenBank/DDBJ databases">
        <title>Purpureocillium_takamizusanense_genome.</title>
        <authorList>
            <person name="Nguyen N.-H."/>
        </authorList>
    </citation>
    <scope>NUCLEOTIDE SEQUENCE</scope>
    <source>
        <strain evidence="1">PT3</strain>
    </source>
</reference>
<protein>
    <submittedName>
        <fullName evidence="1">Uncharacterized protein</fullName>
    </submittedName>
</protein>
<dbReference type="EMBL" id="CP086355">
    <property type="protein sequence ID" value="UNI15314.1"/>
    <property type="molecule type" value="Genomic_DNA"/>
</dbReference>
<dbReference type="KEGG" id="ptkz:JDV02_001857"/>
<dbReference type="GeneID" id="72063818"/>